<name>A0A4Y2IME3_ARAVE</name>
<dbReference type="Proteomes" id="UP000499080">
    <property type="component" value="Unassembled WGS sequence"/>
</dbReference>
<dbReference type="PANTHER" id="PTHR45647">
    <property type="entry name" value="OS02G0152300 PROTEIN"/>
    <property type="match status" value="1"/>
</dbReference>
<keyword evidence="1" id="KW-0833">Ubl conjugation pathway</keyword>
<dbReference type="Gene3D" id="3.30.200.20">
    <property type="entry name" value="Phosphorylase Kinase, domain 1"/>
    <property type="match status" value="1"/>
</dbReference>
<accession>A0A4Y2IME3</accession>
<dbReference type="InterPro" id="IPR051348">
    <property type="entry name" value="U-box_ubiquitin_ligases"/>
</dbReference>
<dbReference type="InterPro" id="IPR000719">
    <property type="entry name" value="Prot_kinase_dom"/>
</dbReference>
<proteinExistence type="predicted"/>
<gene>
    <name evidence="5" type="ORF">AVEN_62740_1</name>
</gene>
<dbReference type="EMBL" id="BGPR01002777">
    <property type="protein sequence ID" value="GBM78760.1"/>
    <property type="molecule type" value="Genomic_DNA"/>
</dbReference>
<dbReference type="InterPro" id="IPR000488">
    <property type="entry name" value="Death_dom"/>
</dbReference>
<evidence type="ECO:0000313" key="5">
    <source>
        <dbReference type="EMBL" id="GBM78760.1"/>
    </source>
</evidence>
<dbReference type="GO" id="GO:0045087">
    <property type="term" value="P:innate immune response"/>
    <property type="evidence" value="ECO:0007669"/>
    <property type="project" value="UniProtKB-ARBA"/>
</dbReference>
<reference evidence="5 6" key="1">
    <citation type="journal article" date="2019" name="Sci. Rep.">
        <title>Orb-weaving spider Araneus ventricosus genome elucidates the spidroin gene catalogue.</title>
        <authorList>
            <person name="Kono N."/>
            <person name="Nakamura H."/>
            <person name="Ohtoshi R."/>
            <person name="Moran D.A.P."/>
            <person name="Shinohara A."/>
            <person name="Yoshida Y."/>
            <person name="Fujiwara M."/>
            <person name="Mori M."/>
            <person name="Tomita M."/>
            <person name="Arakawa K."/>
        </authorList>
    </citation>
    <scope>NUCLEOTIDE SEQUENCE [LARGE SCALE GENOMIC DNA]</scope>
</reference>
<feature type="region of interest" description="Disordered" evidence="3">
    <location>
        <begin position="186"/>
        <end position="251"/>
    </location>
</feature>
<dbReference type="GO" id="GO:0004672">
    <property type="term" value="F:protein kinase activity"/>
    <property type="evidence" value="ECO:0007669"/>
    <property type="project" value="InterPro"/>
</dbReference>
<evidence type="ECO:0000259" key="4">
    <source>
        <dbReference type="PROSITE" id="PS50011"/>
    </source>
</evidence>
<dbReference type="InterPro" id="IPR037924">
    <property type="entry name" value="Pelle_death"/>
</dbReference>
<keyword evidence="2" id="KW-0067">ATP-binding</keyword>
<evidence type="ECO:0000256" key="2">
    <source>
        <dbReference type="PROSITE-ProRule" id="PRU10141"/>
    </source>
</evidence>
<feature type="compositionally biased region" description="Basic and acidic residues" evidence="3">
    <location>
        <begin position="226"/>
        <end position="238"/>
    </location>
</feature>
<dbReference type="InterPro" id="IPR011009">
    <property type="entry name" value="Kinase-like_dom_sf"/>
</dbReference>
<feature type="compositionally biased region" description="Polar residues" evidence="3">
    <location>
        <begin position="205"/>
        <end position="215"/>
    </location>
</feature>
<dbReference type="InterPro" id="IPR011029">
    <property type="entry name" value="DEATH-like_dom_sf"/>
</dbReference>
<dbReference type="CDD" id="cd08307">
    <property type="entry name" value="Death_Pelle"/>
    <property type="match status" value="1"/>
</dbReference>
<dbReference type="PROSITE" id="PS50011">
    <property type="entry name" value="PROTEIN_KINASE_DOM"/>
    <property type="match status" value="1"/>
</dbReference>
<dbReference type="GO" id="GO:0007165">
    <property type="term" value="P:signal transduction"/>
    <property type="evidence" value="ECO:0007669"/>
    <property type="project" value="InterPro"/>
</dbReference>
<dbReference type="SUPFAM" id="SSF56112">
    <property type="entry name" value="Protein kinase-like (PK-like)"/>
    <property type="match status" value="1"/>
</dbReference>
<dbReference type="GO" id="GO:0005524">
    <property type="term" value="F:ATP binding"/>
    <property type="evidence" value="ECO:0007669"/>
    <property type="project" value="UniProtKB-UniRule"/>
</dbReference>
<keyword evidence="2" id="KW-0547">Nucleotide-binding</keyword>
<dbReference type="PANTHER" id="PTHR45647:SF139">
    <property type="entry name" value="OS02G0152300 PROTEIN"/>
    <property type="match status" value="1"/>
</dbReference>
<sequence length="317" mass="36065">MASNNIVYIHDLPFQPRRELCRILDADRRWEELGGIYMSYDVTTLTLIGQAVLRDKSPTWELLNKYSERNGTIKRLFIMLKKMDHQRAMSVLKPYVDEKYHCYLRTAGITSTTMISSSKKVDTSRYATSQLSMASTRSSFSTLAQNHLPGVPHKQKETLSTSSKLNHNFVNLNKEFSQASLHSKMNSLNTPESHAKGAAVKKSPNHSNFKRNSNGYEDESISDNCISEKMKDSKKTTKPEAVANEKTQKQSSQCARALSLSSLEDCLPDIMRISYEDIRKATDYFNKERILGKGGFGTVYRGEWKWESVAIKRLTPV</sequence>
<dbReference type="Gene3D" id="1.10.533.10">
    <property type="entry name" value="Death Domain, Fas"/>
    <property type="match status" value="1"/>
</dbReference>
<feature type="domain" description="Protein kinase" evidence="4">
    <location>
        <begin position="285"/>
        <end position="317"/>
    </location>
</feature>
<evidence type="ECO:0000256" key="3">
    <source>
        <dbReference type="SAM" id="MobiDB-lite"/>
    </source>
</evidence>
<evidence type="ECO:0000313" key="6">
    <source>
        <dbReference type="Proteomes" id="UP000499080"/>
    </source>
</evidence>
<protein>
    <recommendedName>
        <fullName evidence="4">Protein kinase domain-containing protein</fullName>
    </recommendedName>
</protein>
<dbReference type="Pfam" id="PF00531">
    <property type="entry name" value="Death"/>
    <property type="match status" value="1"/>
</dbReference>
<feature type="binding site" evidence="2">
    <location>
        <position position="312"/>
    </location>
    <ligand>
        <name>ATP</name>
        <dbReference type="ChEBI" id="CHEBI:30616"/>
    </ligand>
</feature>
<dbReference type="PROSITE" id="PS00107">
    <property type="entry name" value="PROTEIN_KINASE_ATP"/>
    <property type="match status" value="1"/>
</dbReference>
<evidence type="ECO:0000256" key="1">
    <source>
        <dbReference type="ARBA" id="ARBA00022786"/>
    </source>
</evidence>
<keyword evidence="6" id="KW-1185">Reference proteome</keyword>
<dbReference type="SUPFAM" id="SSF47986">
    <property type="entry name" value="DEATH domain"/>
    <property type="match status" value="1"/>
</dbReference>
<organism evidence="5 6">
    <name type="scientific">Araneus ventricosus</name>
    <name type="common">Orbweaver spider</name>
    <name type="synonym">Epeira ventricosa</name>
    <dbReference type="NCBI Taxonomy" id="182803"/>
    <lineage>
        <taxon>Eukaryota</taxon>
        <taxon>Metazoa</taxon>
        <taxon>Ecdysozoa</taxon>
        <taxon>Arthropoda</taxon>
        <taxon>Chelicerata</taxon>
        <taxon>Arachnida</taxon>
        <taxon>Araneae</taxon>
        <taxon>Araneomorphae</taxon>
        <taxon>Entelegynae</taxon>
        <taxon>Araneoidea</taxon>
        <taxon>Araneidae</taxon>
        <taxon>Araneus</taxon>
    </lineage>
</organism>
<comment type="caution">
    <text evidence="5">The sequence shown here is derived from an EMBL/GenBank/DDBJ whole genome shotgun (WGS) entry which is preliminary data.</text>
</comment>
<dbReference type="InterPro" id="IPR017441">
    <property type="entry name" value="Protein_kinase_ATP_BS"/>
</dbReference>
<dbReference type="AlphaFoldDB" id="A0A4Y2IME3"/>
<dbReference type="OrthoDB" id="4062651at2759"/>